<accession>A0A8S5N5P6</accession>
<reference evidence="1" key="1">
    <citation type="journal article" date="2021" name="Proc. Natl. Acad. Sci. U.S.A.">
        <title>A Catalog of Tens of Thousands of Viruses from Human Metagenomes Reveals Hidden Associations with Chronic Diseases.</title>
        <authorList>
            <person name="Tisza M.J."/>
            <person name="Buck C.B."/>
        </authorList>
    </citation>
    <scope>NUCLEOTIDE SEQUENCE</scope>
    <source>
        <strain evidence="1">CtnFo11</strain>
    </source>
</reference>
<evidence type="ECO:0000313" key="1">
    <source>
        <dbReference type="EMBL" id="DAD89647.1"/>
    </source>
</evidence>
<protein>
    <submittedName>
        <fullName evidence="1">Uncharacterized protein</fullName>
    </submittedName>
</protein>
<dbReference type="EMBL" id="BK015066">
    <property type="protein sequence ID" value="DAD89647.1"/>
    <property type="molecule type" value="Genomic_DNA"/>
</dbReference>
<proteinExistence type="predicted"/>
<sequence length="36" mass="4294">MLKIGTNLLYSHDKIILTNEKHRTERRNPFATLQKL</sequence>
<name>A0A8S5N5P6_9CAUD</name>
<organism evidence="1">
    <name type="scientific">Siphoviridae sp. ctnFo11</name>
    <dbReference type="NCBI Taxonomy" id="2826454"/>
    <lineage>
        <taxon>Viruses</taxon>
        <taxon>Duplodnaviria</taxon>
        <taxon>Heunggongvirae</taxon>
        <taxon>Uroviricota</taxon>
        <taxon>Caudoviricetes</taxon>
    </lineage>
</organism>